<keyword evidence="5" id="KW-0677">Repeat</keyword>
<feature type="region of interest" description="Disordered" evidence="11">
    <location>
        <begin position="250"/>
        <end position="277"/>
    </location>
</feature>
<feature type="signal peptide" evidence="12">
    <location>
        <begin position="1"/>
        <end position="18"/>
    </location>
</feature>
<dbReference type="PANTHER" id="PTHR24270">
    <property type="entry name" value="LOW-DENSITY LIPOPROTEIN RECEPTOR-RELATED"/>
    <property type="match status" value="1"/>
</dbReference>
<dbReference type="EMBL" id="BX284606">
    <property type="protein sequence ID" value="CAB05479.2"/>
    <property type="molecule type" value="Genomic_DNA"/>
</dbReference>
<feature type="disulfide bond" evidence="10">
    <location>
        <begin position="158"/>
        <end position="173"/>
    </location>
</feature>
<dbReference type="OMA" id="RCITNDW"/>
<evidence type="ECO:0000256" key="4">
    <source>
        <dbReference type="ARBA" id="ARBA00022729"/>
    </source>
</evidence>
<evidence type="ECO:0000256" key="10">
    <source>
        <dbReference type="PROSITE-ProRule" id="PRU00124"/>
    </source>
</evidence>
<dbReference type="HOGENOM" id="CLU_710230_0_0_1"/>
<dbReference type="GeneID" id="184225"/>
<feature type="disulfide bond" evidence="10">
    <location>
        <begin position="30"/>
        <end position="48"/>
    </location>
</feature>
<dbReference type="InterPro" id="IPR023415">
    <property type="entry name" value="LDLR_class-A_CS"/>
</dbReference>
<dbReference type="CTD" id="184225"/>
<dbReference type="Proteomes" id="UP000001940">
    <property type="component" value="Chromosome X"/>
</dbReference>
<evidence type="ECO:0000256" key="11">
    <source>
        <dbReference type="SAM" id="MobiDB-lite"/>
    </source>
</evidence>
<dbReference type="InterPro" id="IPR002172">
    <property type="entry name" value="LDrepeatLR_classA_rpt"/>
</dbReference>
<proteinExistence type="predicted"/>
<dbReference type="InParanoid" id="G5EBV9"/>
<dbReference type="InterPro" id="IPR050685">
    <property type="entry name" value="LDLR"/>
</dbReference>
<dbReference type="WormBase" id="F09B12.5">
    <property type="protein sequence ID" value="CE43088"/>
    <property type="gene ID" value="WBGene00008609"/>
</dbReference>
<dbReference type="Pfam" id="PF00057">
    <property type="entry name" value="Ldl_recept_a"/>
    <property type="match status" value="2"/>
</dbReference>
<dbReference type="Gene3D" id="4.10.400.10">
    <property type="entry name" value="Low-density Lipoprotein Receptor"/>
    <property type="match status" value="2"/>
</dbReference>
<feature type="chain" id="PRO_5003475985" evidence="12">
    <location>
        <begin position="19"/>
        <end position="384"/>
    </location>
</feature>
<evidence type="ECO:0000256" key="8">
    <source>
        <dbReference type="ARBA" id="ARBA00023157"/>
    </source>
</evidence>
<evidence type="ECO:0000256" key="5">
    <source>
        <dbReference type="ARBA" id="ARBA00022737"/>
    </source>
</evidence>
<feature type="disulfide bond" evidence="10">
    <location>
        <begin position="91"/>
        <end position="106"/>
    </location>
</feature>
<feature type="compositionally biased region" description="Low complexity" evidence="11">
    <location>
        <begin position="339"/>
        <end position="350"/>
    </location>
</feature>
<evidence type="ECO:0000256" key="2">
    <source>
        <dbReference type="ARBA" id="ARBA00004308"/>
    </source>
</evidence>
<keyword evidence="8 10" id="KW-1015">Disulfide bond</keyword>
<dbReference type="GO" id="GO:0005886">
    <property type="term" value="C:plasma membrane"/>
    <property type="evidence" value="ECO:0000318"/>
    <property type="project" value="GO_Central"/>
</dbReference>
<evidence type="ECO:0000256" key="1">
    <source>
        <dbReference type="ARBA" id="ARBA00004167"/>
    </source>
</evidence>
<dbReference type="PROSITE" id="PS01209">
    <property type="entry name" value="LDLRA_1"/>
    <property type="match status" value="3"/>
</dbReference>
<evidence type="ECO:0000313" key="14">
    <source>
        <dbReference type="Proteomes" id="UP000001940"/>
    </source>
</evidence>
<dbReference type="PANTHER" id="PTHR24270:SF62">
    <property type="entry name" value="LOW-DENSITY LIPOPROTEIN RECEPTOR-RELATED PROTEIN 2"/>
    <property type="match status" value="1"/>
</dbReference>
<keyword evidence="3" id="KW-0812">Transmembrane</keyword>
<gene>
    <name evidence="13" type="ORF">CELE_F09B12.5</name>
    <name evidence="13 15" type="ORF">F09B12.5</name>
</gene>
<keyword evidence="13" id="KW-0675">Receptor</keyword>
<name>G5EBV9_CAEEL</name>
<feature type="compositionally biased region" description="Low complexity" evidence="11">
    <location>
        <begin position="255"/>
        <end position="277"/>
    </location>
</feature>
<dbReference type="RefSeq" id="NP_510507.2">
    <property type="nucleotide sequence ID" value="NM_078106.2"/>
</dbReference>
<feature type="disulfide bond" evidence="10">
    <location>
        <begin position="23"/>
        <end position="35"/>
    </location>
</feature>
<organism evidence="13 14">
    <name type="scientific">Caenorhabditis elegans</name>
    <dbReference type="NCBI Taxonomy" id="6239"/>
    <lineage>
        <taxon>Eukaryota</taxon>
        <taxon>Metazoa</taxon>
        <taxon>Ecdysozoa</taxon>
        <taxon>Nematoda</taxon>
        <taxon>Chromadorea</taxon>
        <taxon>Rhabditida</taxon>
        <taxon>Rhabditina</taxon>
        <taxon>Rhabditomorpha</taxon>
        <taxon>Rhabditoidea</taxon>
        <taxon>Rhabditidae</taxon>
        <taxon>Peloderinae</taxon>
        <taxon>Caenorhabditis</taxon>
    </lineage>
</organism>
<dbReference type="AGR" id="WB:WBGene00008609"/>
<dbReference type="eggNOG" id="ENOG502QSXS">
    <property type="taxonomic scope" value="Eukaryota"/>
</dbReference>
<comment type="caution">
    <text evidence="10">Lacks conserved residue(s) required for the propagation of feature annotation.</text>
</comment>
<protein>
    <submittedName>
        <fullName evidence="13">Low-density lipoprotein receptor-related protein 2</fullName>
    </submittedName>
</protein>
<evidence type="ECO:0000256" key="12">
    <source>
        <dbReference type="SAM" id="SignalP"/>
    </source>
</evidence>
<reference evidence="13 14" key="1">
    <citation type="journal article" date="1998" name="Science">
        <title>Genome sequence of the nematode C. elegans: a platform for investigating biology.</title>
        <authorList>
            <consortium name="The C. elegans sequencing consortium"/>
            <person name="Sulson J.E."/>
            <person name="Waterston R."/>
        </authorList>
    </citation>
    <scope>NUCLEOTIDE SEQUENCE [LARGE SCALE GENOMIC DNA]</scope>
    <source>
        <strain evidence="13 14">Bristol N2</strain>
    </source>
</reference>
<dbReference type="GO" id="GO:0016192">
    <property type="term" value="P:vesicle-mediated transport"/>
    <property type="evidence" value="ECO:0007669"/>
    <property type="project" value="UniProtKB-ARBA"/>
</dbReference>
<dbReference type="PaxDb" id="6239-F09B12.5"/>
<evidence type="ECO:0000256" key="6">
    <source>
        <dbReference type="ARBA" id="ARBA00022989"/>
    </source>
</evidence>
<dbReference type="Gene3D" id="2.40.128.620">
    <property type="match status" value="1"/>
</dbReference>
<dbReference type="FunFam" id="4.10.400.10:FF:000002">
    <property type="entry name" value="Low-density lipoprotein receptor-related protein 1"/>
    <property type="match status" value="1"/>
</dbReference>
<keyword evidence="9" id="KW-0325">Glycoprotein</keyword>
<dbReference type="KEGG" id="cel:CELE_F09B12.5"/>
<evidence type="ECO:0000256" key="9">
    <source>
        <dbReference type="ARBA" id="ARBA00023180"/>
    </source>
</evidence>
<dbReference type="PROSITE" id="PS50068">
    <property type="entry name" value="LDLRA_2"/>
    <property type="match status" value="3"/>
</dbReference>
<keyword evidence="6" id="KW-1133">Transmembrane helix</keyword>
<keyword evidence="13" id="KW-0449">Lipoprotein</keyword>
<evidence type="ECO:0000256" key="7">
    <source>
        <dbReference type="ARBA" id="ARBA00023136"/>
    </source>
</evidence>
<evidence type="ECO:0000313" key="13">
    <source>
        <dbReference type="EMBL" id="CAB05479.2"/>
    </source>
</evidence>
<dbReference type="SMART" id="SM00192">
    <property type="entry name" value="LDLa"/>
    <property type="match status" value="3"/>
</dbReference>
<evidence type="ECO:0000313" key="15">
    <source>
        <dbReference type="WormBase" id="F09B12.5"/>
    </source>
</evidence>
<sequence length="384" mass="41924">MNFLLTLISLSLFFPTESSDETCADGQFRCSNGRCITNDWVCDGARDCSDGSDEEHEACDRHTNKNSPCFGNQPECEKHGLPRCIPHEWLCDGHPDCDSGEDELNCTSVDWFRQPESLMRKYQSQLADRSTTTFIFNCASEDYICKSSGLCLKPNKICDGKFDCDGGDDEKNCTKSNATTTTISNSLSTTTVVKSTTTLPISTTTTTTTTITPKHTNLTTTATTTKKVTTTERAHLENILLTIPLKSTTQSPALTSSSAKPTKPPTTSETSKPTFPSTLPAYVLPMTTTSHPSTHTTTTQKVIARTFASQPHTTSQPKIVVKLLNDSFSNSTTDKAKSTESSASRASVSELSRYGRNGLVKPVKFVKGIPIEPVNYHNSTFGFE</sequence>
<keyword evidence="14" id="KW-1185">Reference proteome</keyword>
<dbReference type="FunCoup" id="G5EBV9">
    <property type="interactions" value="885"/>
</dbReference>
<dbReference type="OrthoDB" id="10017719at2759"/>
<keyword evidence="7" id="KW-0472">Membrane</keyword>
<dbReference type="PRINTS" id="PR00261">
    <property type="entry name" value="LDLRECEPTOR"/>
</dbReference>
<feature type="region of interest" description="Disordered" evidence="11">
    <location>
        <begin position="330"/>
        <end position="350"/>
    </location>
</feature>
<comment type="subcellular location">
    <subcellularLocation>
        <location evidence="2">Endomembrane system</location>
    </subcellularLocation>
    <subcellularLocation>
        <location evidence="1">Membrane</location>
        <topology evidence="1">Single-pass membrane protein</topology>
    </subcellularLocation>
</comment>
<dbReference type="InterPro" id="IPR036055">
    <property type="entry name" value="LDL_receptor-like_sf"/>
</dbReference>
<evidence type="ECO:0000256" key="3">
    <source>
        <dbReference type="ARBA" id="ARBA00022692"/>
    </source>
</evidence>
<dbReference type="AlphaFoldDB" id="G5EBV9"/>
<dbReference type="Bgee" id="WBGene00008609">
    <property type="expression patterns" value="Expressed in embryo and 3 other cell types or tissues"/>
</dbReference>
<dbReference type="CDD" id="cd00112">
    <property type="entry name" value="LDLa"/>
    <property type="match status" value="3"/>
</dbReference>
<accession>G5EBV9</accession>
<keyword evidence="4 12" id="KW-0732">Signal</keyword>
<dbReference type="SUPFAM" id="SSF57424">
    <property type="entry name" value="LDL receptor-like module"/>
    <property type="match status" value="3"/>
</dbReference>
<dbReference type="GO" id="GO:0012505">
    <property type="term" value="C:endomembrane system"/>
    <property type="evidence" value="ECO:0007669"/>
    <property type="project" value="UniProtKB-SubCell"/>
</dbReference>